<organism evidence="1">
    <name type="scientific">marine metagenome</name>
    <dbReference type="NCBI Taxonomy" id="408172"/>
    <lineage>
        <taxon>unclassified sequences</taxon>
        <taxon>metagenomes</taxon>
        <taxon>ecological metagenomes</taxon>
    </lineage>
</organism>
<sequence length="70" mass="7352">VEDLLGGRWMGIIDTGRLGNFTVRRRLFSRGVDLAHVDAQAVVGIGRGVALIPSMGYAAVRPVTGPSMSG</sequence>
<dbReference type="EMBL" id="UINC01000938">
    <property type="protein sequence ID" value="SUZ64589.1"/>
    <property type="molecule type" value="Genomic_DNA"/>
</dbReference>
<reference evidence="1" key="1">
    <citation type="submission" date="2018-05" db="EMBL/GenBank/DDBJ databases">
        <authorList>
            <person name="Lanie J.A."/>
            <person name="Ng W.-L."/>
            <person name="Kazmierczak K.M."/>
            <person name="Andrzejewski T.M."/>
            <person name="Davidsen T.M."/>
            <person name="Wayne K.J."/>
            <person name="Tettelin H."/>
            <person name="Glass J.I."/>
            <person name="Rusch D."/>
            <person name="Podicherti R."/>
            <person name="Tsui H.-C.T."/>
            <person name="Winkler M.E."/>
        </authorList>
    </citation>
    <scope>NUCLEOTIDE SEQUENCE</scope>
</reference>
<feature type="non-terminal residue" evidence="1">
    <location>
        <position position="1"/>
    </location>
</feature>
<name>A0A381PEK9_9ZZZZ</name>
<gene>
    <name evidence="1" type="ORF">METZ01_LOCUS17443</name>
</gene>
<accession>A0A381PEK9</accession>
<protein>
    <submittedName>
        <fullName evidence="1">Uncharacterized protein</fullName>
    </submittedName>
</protein>
<proteinExistence type="predicted"/>
<dbReference type="AlphaFoldDB" id="A0A381PEK9"/>
<evidence type="ECO:0000313" key="1">
    <source>
        <dbReference type="EMBL" id="SUZ64589.1"/>
    </source>
</evidence>